<accession>A0A9J6RAC6</accession>
<protein>
    <submittedName>
        <fullName evidence="1">DUF370 domain-containing protein</fullName>
    </submittedName>
</protein>
<dbReference type="EMBL" id="JAPRAT010000004">
    <property type="protein sequence ID" value="MCZ0702209.1"/>
    <property type="molecule type" value="Genomic_DNA"/>
</dbReference>
<evidence type="ECO:0000313" key="1">
    <source>
        <dbReference type="EMBL" id="MCZ0702209.1"/>
    </source>
</evidence>
<comment type="caution">
    <text evidence="1">The sequence shown here is derived from an EMBL/GenBank/DDBJ whole genome shotgun (WGS) entry which is preliminary data.</text>
</comment>
<dbReference type="NCBIfam" id="NF046065">
    <property type="entry name" value="MtxRegRemB"/>
    <property type="match status" value="1"/>
</dbReference>
<evidence type="ECO:0000313" key="2">
    <source>
        <dbReference type="Proteomes" id="UP001084197"/>
    </source>
</evidence>
<dbReference type="RefSeq" id="WP_268778977.1">
    <property type="nucleotide sequence ID" value="NZ_JAPRAT010000004.1"/>
</dbReference>
<keyword evidence="2" id="KW-1185">Reference proteome</keyword>
<proteinExistence type="predicted"/>
<dbReference type="Proteomes" id="UP001084197">
    <property type="component" value="Unassembled WGS sequence"/>
</dbReference>
<dbReference type="InterPro" id="IPR007169">
    <property type="entry name" value="RemA-like"/>
</dbReference>
<dbReference type="Pfam" id="PF04025">
    <property type="entry name" value="RemA-like"/>
    <property type="match status" value="1"/>
</dbReference>
<reference evidence="1" key="1">
    <citation type="submission" date="2022-11" db="EMBL/GenBank/DDBJ databases">
        <title>WGS of Natronobacillus azotifigens 24KS-1, an anaerobic diazotrophic haloalkaliphile from soda-rich habitats.</title>
        <authorList>
            <person name="Sorokin D.Y."/>
            <person name="Merkel A.Y."/>
        </authorList>
    </citation>
    <scope>NUCLEOTIDE SEQUENCE</scope>
    <source>
        <strain evidence="1">24KS-1</strain>
    </source>
</reference>
<gene>
    <name evidence="1" type="ORF">OWO01_03165</name>
</gene>
<dbReference type="AlphaFoldDB" id="A0A9J6RAC6"/>
<name>A0A9J6RAC6_9BACI</name>
<organism evidence="1 2">
    <name type="scientific">Natronobacillus azotifigens</name>
    <dbReference type="NCBI Taxonomy" id="472978"/>
    <lineage>
        <taxon>Bacteria</taxon>
        <taxon>Bacillati</taxon>
        <taxon>Bacillota</taxon>
        <taxon>Bacilli</taxon>
        <taxon>Bacillales</taxon>
        <taxon>Bacillaceae</taxon>
        <taxon>Natronobacillus</taxon>
    </lineage>
</organism>
<sequence>MFIHIGGDHVIQSEDVVAIIDQQYIKSSTINDEMMENQEKNMKTFGLEEEETKSIVITKKYIYYSPLSILTLKKRANMMDTISNLEDYSDLDISET</sequence>